<dbReference type="InterPro" id="IPR029061">
    <property type="entry name" value="THDP-binding"/>
</dbReference>
<evidence type="ECO:0000259" key="5">
    <source>
        <dbReference type="Pfam" id="PF00205"/>
    </source>
</evidence>
<feature type="domain" description="Thiamine pyrophosphate enzyme N-terminal TPP-binding" evidence="7">
    <location>
        <begin position="7"/>
        <end position="117"/>
    </location>
</feature>
<dbReference type="SUPFAM" id="SSF52467">
    <property type="entry name" value="DHS-like NAD/FAD-binding domain"/>
    <property type="match status" value="1"/>
</dbReference>
<dbReference type="EMBL" id="FXYG01000002">
    <property type="protein sequence ID" value="SMX40082.1"/>
    <property type="molecule type" value="Genomic_DNA"/>
</dbReference>
<dbReference type="PROSITE" id="PS00187">
    <property type="entry name" value="TPP_ENZYMES"/>
    <property type="match status" value="1"/>
</dbReference>
<dbReference type="Pfam" id="PF02775">
    <property type="entry name" value="TPP_enzyme_C"/>
    <property type="match status" value="1"/>
</dbReference>
<gene>
    <name evidence="8" type="primary">poxB</name>
    <name evidence="8" type="ORF">RUA8715_01562</name>
</gene>
<dbReference type="GO" id="GO:0019752">
    <property type="term" value="P:carboxylic acid metabolic process"/>
    <property type="evidence" value="ECO:0007669"/>
    <property type="project" value="UniProtKB-ARBA"/>
</dbReference>
<evidence type="ECO:0000256" key="1">
    <source>
        <dbReference type="ARBA" id="ARBA00007812"/>
    </source>
</evidence>
<dbReference type="GO" id="GO:0000287">
    <property type="term" value="F:magnesium ion binding"/>
    <property type="evidence" value="ECO:0007669"/>
    <property type="project" value="InterPro"/>
</dbReference>
<dbReference type="Pfam" id="PF00205">
    <property type="entry name" value="TPP_enzyme_M"/>
    <property type="match status" value="1"/>
</dbReference>
<evidence type="ECO:0000256" key="2">
    <source>
        <dbReference type="ARBA" id="ARBA00022679"/>
    </source>
</evidence>
<keyword evidence="9" id="KW-1185">Reference proteome</keyword>
<feature type="domain" description="Thiamine pyrophosphate enzyme central" evidence="5">
    <location>
        <begin position="192"/>
        <end position="319"/>
    </location>
</feature>
<comment type="similarity">
    <text evidence="1 4">Belongs to the TPP enzyme family.</text>
</comment>
<reference evidence="9" key="1">
    <citation type="submission" date="2017-05" db="EMBL/GenBank/DDBJ databases">
        <authorList>
            <person name="Rodrigo-Torres L."/>
            <person name="Arahal R. D."/>
            <person name="Lucena T."/>
        </authorList>
    </citation>
    <scope>NUCLEOTIDE SEQUENCE [LARGE SCALE GENOMIC DNA]</scope>
    <source>
        <strain evidence="9">CECT 8715</strain>
    </source>
</reference>
<dbReference type="Gene3D" id="3.40.50.1220">
    <property type="entry name" value="TPP-binding domain"/>
    <property type="match status" value="1"/>
</dbReference>
<dbReference type="Pfam" id="PF02776">
    <property type="entry name" value="TPP_enzyme_N"/>
    <property type="match status" value="1"/>
</dbReference>
<dbReference type="InterPro" id="IPR029035">
    <property type="entry name" value="DHS-like_NAD/FAD-binding_dom"/>
</dbReference>
<evidence type="ECO:0000256" key="4">
    <source>
        <dbReference type="RuleBase" id="RU362132"/>
    </source>
</evidence>
<dbReference type="InterPro" id="IPR047212">
    <property type="entry name" value="TPP_POXB-like"/>
</dbReference>
<keyword evidence="8" id="KW-0830">Ubiquinone</keyword>
<evidence type="ECO:0000313" key="8">
    <source>
        <dbReference type="EMBL" id="SMX40082.1"/>
    </source>
</evidence>
<evidence type="ECO:0000259" key="6">
    <source>
        <dbReference type="Pfam" id="PF02775"/>
    </source>
</evidence>
<organism evidence="8 9">
    <name type="scientific">Ruegeria arenilitoris</name>
    <dbReference type="NCBI Taxonomy" id="1173585"/>
    <lineage>
        <taxon>Bacteria</taxon>
        <taxon>Pseudomonadati</taxon>
        <taxon>Pseudomonadota</taxon>
        <taxon>Alphaproteobacteria</taxon>
        <taxon>Rhodobacterales</taxon>
        <taxon>Roseobacteraceae</taxon>
        <taxon>Ruegeria</taxon>
    </lineage>
</organism>
<dbReference type="GO" id="GO:0030976">
    <property type="term" value="F:thiamine pyrophosphate binding"/>
    <property type="evidence" value="ECO:0007669"/>
    <property type="project" value="InterPro"/>
</dbReference>
<evidence type="ECO:0000259" key="7">
    <source>
        <dbReference type="Pfam" id="PF02776"/>
    </source>
</evidence>
<evidence type="ECO:0000313" key="9">
    <source>
        <dbReference type="Proteomes" id="UP000202485"/>
    </source>
</evidence>
<dbReference type="InterPro" id="IPR000399">
    <property type="entry name" value="TPP-bd_CS"/>
</dbReference>
<dbReference type="InterPro" id="IPR047211">
    <property type="entry name" value="POXB-like"/>
</dbReference>
<keyword evidence="3 4" id="KW-0786">Thiamine pyrophosphate</keyword>
<dbReference type="GO" id="GO:0052737">
    <property type="term" value="F:pyruvate dehydrogenase (quinone) activity"/>
    <property type="evidence" value="ECO:0007669"/>
    <property type="project" value="UniProtKB-EC"/>
</dbReference>
<evidence type="ECO:0000256" key="3">
    <source>
        <dbReference type="ARBA" id="ARBA00023052"/>
    </source>
</evidence>
<dbReference type="EC" id="1.2.5.1" evidence="8"/>
<sequence length="581" mass="63251">MTSNSVCKVLLDILADAGGRQIFGVTGDALNPLLEAMRGDGRFEWIGVRHEENAAYAAYAQAHLTGGIGICAGTVGPGALHLINGLYNARREGAGVVAITGQVAHRERGTGYHQEVNLEKVFEDVCGYQAVINSPDQMPRLAQIAVQRALINREVVRIELPIDVSEQQVPSLHQLHPILKTPSTLIPPESEIDRAAEIINAGRKVALFAGVGCREAKNKVLALSQRLNAPITHSLKGKDIFDYDDPNVVGMTGLIGNPGGYHAVRDCDVLVMLGTDFPYEWFLPEKAKIIQIDRNVEHLGRRAPIASGLLGDVGATLDLLLPKLAAKDDRSFADHQVKLCTKWLAQQDRDSSLERDTEPLHPQLFARQVSDQAADDAIFAMDIGECTVWVARHTRMKGGRRMVGSFNHSSLGSGLPSALGAAALDPQREVWAFCGDGGFGMSMQDFVTAVRYEWPIKVLVFNNQTLGFVKMEMEVAGYPLNPAATDLVNPDFAEYARVCGGDGVRVEHAADIPEAVARAKASRKPFIIEAMVTPGELVMPPHIDTKMAWGFGMSKLKEGILLAKGEHAQWDNWVKELKANL</sequence>
<dbReference type="Proteomes" id="UP000202485">
    <property type="component" value="Unassembled WGS sequence"/>
</dbReference>
<feature type="domain" description="Thiamine pyrophosphate enzyme TPP-binding" evidence="6">
    <location>
        <begin position="382"/>
        <end position="529"/>
    </location>
</feature>
<dbReference type="InterPro" id="IPR012001">
    <property type="entry name" value="Thiamin_PyroP_enz_TPP-bd_dom"/>
</dbReference>
<keyword evidence="2" id="KW-0808">Transferase</keyword>
<dbReference type="InterPro" id="IPR011766">
    <property type="entry name" value="TPP_enzyme_TPP-bd"/>
</dbReference>
<dbReference type="Gene3D" id="3.40.50.970">
    <property type="match status" value="2"/>
</dbReference>
<dbReference type="InterPro" id="IPR012000">
    <property type="entry name" value="Thiamin_PyroP_enz_cen_dom"/>
</dbReference>
<accession>A0A238KD12</accession>
<proteinExistence type="inferred from homology"/>
<dbReference type="PANTHER" id="PTHR42981">
    <property type="entry name" value="PYRUVATE DEHYDROGENASE [UBIQUINONE]"/>
    <property type="match status" value="1"/>
</dbReference>
<keyword evidence="8" id="KW-0560">Oxidoreductase</keyword>
<dbReference type="PANTHER" id="PTHR42981:SF2">
    <property type="entry name" value="PYRUVATE DEHYDROGENASE [UBIQUINONE]"/>
    <property type="match status" value="1"/>
</dbReference>
<dbReference type="SUPFAM" id="SSF52518">
    <property type="entry name" value="Thiamin diphosphate-binding fold (THDP-binding)"/>
    <property type="match status" value="2"/>
</dbReference>
<dbReference type="CDD" id="cd02014">
    <property type="entry name" value="TPP_POX"/>
    <property type="match status" value="1"/>
</dbReference>
<keyword evidence="8" id="KW-0670">Pyruvate</keyword>
<dbReference type="AlphaFoldDB" id="A0A238KD12"/>
<protein>
    <submittedName>
        <fullName evidence="8">Pyruvate dehydrogenase [ubiquinone]</fullName>
        <ecNumber evidence="8">1.2.5.1</ecNumber>
    </submittedName>
</protein>
<name>A0A238KD12_9RHOB</name>
<dbReference type="GO" id="GO:0016740">
    <property type="term" value="F:transferase activity"/>
    <property type="evidence" value="ECO:0007669"/>
    <property type="project" value="UniProtKB-KW"/>
</dbReference>
<dbReference type="RefSeq" id="WP_176432445.1">
    <property type="nucleotide sequence ID" value="NZ_FXYG01000002.1"/>
</dbReference>